<protein>
    <recommendedName>
        <fullName evidence="10">Alpha-1,3-glucosyltransferase</fullName>
        <ecNumber evidence="10">2.4.1.-</ecNumber>
    </recommendedName>
</protein>
<evidence type="ECO:0000313" key="12">
    <source>
        <dbReference type="EMBL" id="CAJ1396137.1"/>
    </source>
</evidence>
<evidence type="ECO:0000256" key="1">
    <source>
        <dbReference type="ARBA" id="ARBA00004477"/>
    </source>
</evidence>
<feature type="transmembrane region" description="Helical" evidence="10">
    <location>
        <begin position="162"/>
        <end position="190"/>
    </location>
</feature>
<feature type="transmembrane region" description="Helical" evidence="10">
    <location>
        <begin position="107"/>
        <end position="127"/>
    </location>
</feature>
<feature type="transmembrane region" description="Helical" evidence="10">
    <location>
        <begin position="466"/>
        <end position="484"/>
    </location>
</feature>
<keyword evidence="6 10" id="KW-0812">Transmembrane</keyword>
<evidence type="ECO:0000256" key="10">
    <source>
        <dbReference type="RuleBase" id="RU363110"/>
    </source>
</evidence>
<dbReference type="EC" id="2.4.1.-" evidence="10"/>
<feature type="transmembrane region" description="Helical" evidence="10">
    <location>
        <begin position="427"/>
        <end position="446"/>
    </location>
</feature>
<accession>A0AA36IY58</accession>
<evidence type="ECO:0000256" key="11">
    <source>
        <dbReference type="SAM" id="SignalP"/>
    </source>
</evidence>
<evidence type="ECO:0000256" key="7">
    <source>
        <dbReference type="ARBA" id="ARBA00022824"/>
    </source>
</evidence>
<keyword evidence="4 10" id="KW-0328">Glycosyltransferase</keyword>
<comment type="pathway">
    <text evidence="2 10">Protein modification; protein glycosylation.</text>
</comment>
<dbReference type="GO" id="GO:0042283">
    <property type="term" value="F:dolichyl pyrophosphate Glc1Man9GlcNAc2 alpha-1,3-glucosyltransferase activity"/>
    <property type="evidence" value="ECO:0007669"/>
    <property type="project" value="TreeGrafter"/>
</dbReference>
<keyword evidence="9 10" id="KW-0472">Membrane</keyword>
<comment type="subcellular location">
    <subcellularLocation>
        <location evidence="1 10">Endoplasmic reticulum membrane</location>
        <topology evidence="1 10">Multi-pass membrane protein</topology>
    </subcellularLocation>
</comment>
<dbReference type="AlphaFoldDB" id="A0AA36IY58"/>
<evidence type="ECO:0000313" key="13">
    <source>
        <dbReference type="Proteomes" id="UP001178507"/>
    </source>
</evidence>
<evidence type="ECO:0000256" key="5">
    <source>
        <dbReference type="ARBA" id="ARBA00022679"/>
    </source>
</evidence>
<feature type="chain" id="PRO_5041450568" description="Alpha-1,3-glucosyltransferase" evidence="11">
    <location>
        <begin position="30"/>
        <end position="500"/>
    </location>
</feature>
<dbReference type="PANTHER" id="PTHR12413:SF2">
    <property type="entry name" value="DOLICHYL PYROPHOSPHATE GLC1MAN9GLCNAC2 ALPHA-1,3-GLUCOSYLTRANSFERASE-RELATED"/>
    <property type="match status" value="1"/>
</dbReference>
<keyword evidence="8 10" id="KW-1133">Transmembrane helix</keyword>
<dbReference type="Proteomes" id="UP001178507">
    <property type="component" value="Unassembled WGS sequence"/>
</dbReference>
<dbReference type="GO" id="GO:0006487">
    <property type="term" value="P:protein N-linked glycosylation"/>
    <property type="evidence" value="ECO:0007669"/>
    <property type="project" value="TreeGrafter"/>
</dbReference>
<keyword evidence="7 10" id="KW-0256">Endoplasmic reticulum</keyword>
<evidence type="ECO:0000256" key="6">
    <source>
        <dbReference type="ARBA" id="ARBA00022692"/>
    </source>
</evidence>
<dbReference type="InterPro" id="IPR004856">
    <property type="entry name" value="Glyco_trans_ALG6/ALG8"/>
</dbReference>
<keyword evidence="13" id="KW-1185">Reference proteome</keyword>
<feature type="transmembrane region" description="Helical" evidence="10">
    <location>
        <begin position="296"/>
        <end position="314"/>
    </location>
</feature>
<comment type="caution">
    <text evidence="12">The sequence shown here is derived from an EMBL/GenBank/DDBJ whole genome shotgun (WGS) entry which is preliminary data.</text>
</comment>
<sequence>MRAMWGLLVGGFLLRLLLLPLQLYRSTDFEVHRNWLAVTHSLPMSEWYFEATSEWTLDYPPAFAYFEWLLSQAAARVDPGMLEVRNLEYGSPATVLFQRCSVICGDLILVLGAWCMGGLQAAVPLLWNSGLLVVDHVHFQYNGMLYGLLLLSIAAIESGRVYVGSVLFVLLLCMKHIFLYVAPVFFVFLLRSHCDARLQFPFLRWGRLVKLGLAVLGTLLVLLGPFLQQLPQLLKRLFPFGRGLTHAYWAPNCWALYNTLDRVLAKVVGSKSGSASTAGFAEVYESAVLWTVPPPATFVLTLLAYGPLLVRIWQVTKAESREKGRLALYVALGSAVAFTFGWHVHEKAILMVTVPLMAASIRMDSNRYPLGRLAVALSTVSAFSVMPLLPLQPKETAVKWILFCAGLLVESHCLARRFGDDWTWRKVLSSMAYFLDWQLVVPAYVLLGLYHEAGGHRLLFRGRMEFLPLMLISDVCAVLVLTYFGKLYELLPIYVKEAND</sequence>
<comment type="similarity">
    <text evidence="3 10">Belongs to the ALG6/ALG8 glucosyltransferase family.</text>
</comment>
<feature type="transmembrane region" description="Helical" evidence="10">
    <location>
        <begin position="326"/>
        <end position="342"/>
    </location>
</feature>
<evidence type="ECO:0000256" key="4">
    <source>
        <dbReference type="ARBA" id="ARBA00022676"/>
    </source>
</evidence>
<evidence type="ECO:0000256" key="9">
    <source>
        <dbReference type="ARBA" id="ARBA00023136"/>
    </source>
</evidence>
<evidence type="ECO:0000256" key="2">
    <source>
        <dbReference type="ARBA" id="ARBA00004922"/>
    </source>
</evidence>
<dbReference type="GO" id="GO:0005789">
    <property type="term" value="C:endoplasmic reticulum membrane"/>
    <property type="evidence" value="ECO:0007669"/>
    <property type="project" value="UniProtKB-SubCell"/>
</dbReference>
<gene>
    <name evidence="12" type="ORF">EVOR1521_LOCUS20413</name>
</gene>
<proteinExistence type="inferred from homology"/>
<feature type="signal peptide" evidence="11">
    <location>
        <begin position="1"/>
        <end position="29"/>
    </location>
</feature>
<organism evidence="12 13">
    <name type="scientific">Effrenium voratum</name>
    <dbReference type="NCBI Taxonomy" id="2562239"/>
    <lineage>
        <taxon>Eukaryota</taxon>
        <taxon>Sar</taxon>
        <taxon>Alveolata</taxon>
        <taxon>Dinophyceae</taxon>
        <taxon>Suessiales</taxon>
        <taxon>Symbiodiniaceae</taxon>
        <taxon>Effrenium</taxon>
    </lineage>
</organism>
<dbReference type="Pfam" id="PF03155">
    <property type="entry name" value="Alg6_Alg8"/>
    <property type="match status" value="1"/>
</dbReference>
<reference evidence="12" key="1">
    <citation type="submission" date="2023-08" db="EMBL/GenBank/DDBJ databases">
        <authorList>
            <person name="Chen Y."/>
            <person name="Shah S."/>
            <person name="Dougan E. K."/>
            <person name="Thang M."/>
            <person name="Chan C."/>
        </authorList>
    </citation>
    <scope>NUCLEOTIDE SEQUENCE</scope>
</reference>
<dbReference type="PANTHER" id="PTHR12413">
    <property type="entry name" value="DOLICHYL GLYCOSYLTRANSFERASE"/>
    <property type="match status" value="1"/>
</dbReference>
<feature type="transmembrane region" description="Helical" evidence="10">
    <location>
        <begin position="370"/>
        <end position="391"/>
    </location>
</feature>
<feature type="transmembrane region" description="Helical" evidence="10">
    <location>
        <begin position="139"/>
        <end position="156"/>
    </location>
</feature>
<dbReference type="EMBL" id="CAUJNA010003219">
    <property type="protein sequence ID" value="CAJ1396137.1"/>
    <property type="molecule type" value="Genomic_DNA"/>
</dbReference>
<feature type="transmembrane region" description="Helical" evidence="10">
    <location>
        <begin position="211"/>
        <end position="230"/>
    </location>
</feature>
<evidence type="ECO:0000256" key="8">
    <source>
        <dbReference type="ARBA" id="ARBA00022989"/>
    </source>
</evidence>
<keyword evidence="5 10" id="KW-0808">Transferase</keyword>
<keyword evidence="11" id="KW-0732">Signal</keyword>
<evidence type="ECO:0000256" key="3">
    <source>
        <dbReference type="ARBA" id="ARBA00008715"/>
    </source>
</evidence>
<name>A0AA36IY58_9DINO</name>